<dbReference type="Gene3D" id="1.10.443.10">
    <property type="entry name" value="Intergrase catalytic core"/>
    <property type="match status" value="1"/>
</dbReference>
<comment type="caution">
    <text evidence="5">The sequence shown here is derived from an EMBL/GenBank/DDBJ whole genome shotgun (WGS) entry which is preliminary data.</text>
</comment>
<dbReference type="EMBL" id="PUIA01000002">
    <property type="protein sequence ID" value="PQO41787.1"/>
    <property type="molecule type" value="Genomic_DNA"/>
</dbReference>
<dbReference type="PROSITE" id="PS51898">
    <property type="entry name" value="TYR_RECOMBINASE"/>
    <property type="match status" value="1"/>
</dbReference>
<dbReference type="PANTHER" id="PTHR30349:SF64">
    <property type="entry name" value="PROPHAGE INTEGRASE INTD-RELATED"/>
    <property type="match status" value="1"/>
</dbReference>
<dbReference type="AlphaFoldDB" id="A0A2S8GBH5"/>
<dbReference type="GO" id="GO:0003677">
    <property type="term" value="F:DNA binding"/>
    <property type="evidence" value="ECO:0007669"/>
    <property type="project" value="UniProtKB-KW"/>
</dbReference>
<dbReference type="SUPFAM" id="SSF56349">
    <property type="entry name" value="DNA breaking-rejoining enzymes"/>
    <property type="match status" value="1"/>
</dbReference>
<dbReference type="RefSeq" id="WP_105349579.1">
    <property type="nucleotide sequence ID" value="NZ_PUIA01000002.1"/>
</dbReference>
<evidence type="ECO:0000256" key="3">
    <source>
        <dbReference type="ARBA" id="ARBA00023172"/>
    </source>
</evidence>
<dbReference type="InterPro" id="IPR050090">
    <property type="entry name" value="Tyrosine_recombinase_XerCD"/>
</dbReference>
<dbReference type="GO" id="GO:0015074">
    <property type="term" value="P:DNA integration"/>
    <property type="evidence" value="ECO:0007669"/>
    <property type="project" value="InterPro"/>
</dbReference>
<dbReference type="GO" id="GO:0006310">
    <property type="term" value="P:DNA recombination"/>
    <property type="evidence" value="ECO:0007669"/>
    <property type="project" value="UniProtKB-KW"/>
</dbReference>
<dbReference type="InterPro" id="IPR002104">
    <property type="entry name" value="Integrase_catalytic"/>
</dbReference>
<comment type="similarity">
    <text evidence="1">Belongs to the 'phage' integrase family.</text>
</comment>
<evidence type="ECO:0000313" key="5">
    <source>
        <dbReference type="EMBL" id="PQO41787.1"/>
    </source>
</evidence>
<dbReference type="Pfam" id="PF00589">
    <property type="entry name" value="Phage_integrase"/>
    <property type="match status" value="1"/>
</dbReference>
<feature type="domain" description="Tyr recombinase" evidence="4">
    <location>
        <begin position="187"/>
        <end position="388"/>
    </location>
</feature>
<name>A0A2S8GBH5_9BACT</name>
<keyword evidence="2" id="KW-0238">DNA-binding</keyword>
<proteinExistence type="inferred from homology"/>
<dbReference type="InterPro" id="IPR011010">
    <property type="entry name" value="DNA_brk_join_enz"/>
</dbReference>
<gene>
    <name evidence="5" type="ORF">C5Y96_00410</name>
</gene>
<dbReference type="PANTHER" id="PTHR30349">
    <property type="entry name" value="PHAGE INTEGRASE-RELATED"/>
    <property type="match status" value="1"/>
</dbReference>
<evidence type="ECO:0000256" key="1">
    <source>
        <dbReference type="ARBA" id="ARBA00008857"/>
    </source>
</evidence>
<dbReference type="Proteomes" id="UP000240009">
    <property type="component" value="Unassembled WGS sequence"/>
</dbReference>
<protein>
    <recommendedName>
        <fullName evidence="4">Tyr recombinase domain-containing protein</fullName>
    </recommendedName>
</protein>
<reference evidence="5 6" key="1">
    <citation type="submission" date="2018-02" db="EMBL/GenBank/DDBJ databases">
        <title>Comparative genomes isolates from brazilian mangrove.</title>
        <authorList>
            <person name="Araujo J.E."/>
            <person name="Taketani R.G."/>
            <person name="Silva M.C.P."/>
            <person name="Loureco M.V."/>
            <person name="Andreote F.D."/>
        </authorList>
    </citation>
    <scope>NUCLEOTIDE SEQUENCE [LARGE SCALE GENOMIC DNA]</scope>
    <source>
        <strain evidence="5 6">HEX-2 MGV</strain>
    </source>
</reference>
<dbReference type="InterPro" id="IPR013762">
    <property type="entry name" value="Integrase-like_cat_sf"/>
</dbReference>
<accession>A0A2S8GBH5</accession>
<dbReference type="Gene3D" id="1.10.150.130">
    <property type="match status" value="1"/>
</dbReference>
<evidence type="ECO:0000313" key="6">
    <source>
        <dbReference type="Proteomes" id="UP000240009"/>
    </source>
</evidence>
<organism evidence="5 6">
    <name type="scientific">Blastopirellula marina</name>
    <dbReference type="NCBI Taxonomy" id="124"/>
    <lineage>
        <taxon>Bacteria</taxon>
        <taxon>Pseudomonadati</taxon>
        <taxon>Planctomycetota</taxon>
        <taxon>Planctomycetia</taxon>
        <taxon>Pirellulales</taxon>
        <taxon>Pirellulaceae</taxon>
        <taxon>Blastopirellula</taxon>
    </lineage>
</organism>
<sequence length="395" mass="45574">MAKPHQGWTPHFQWRLFQRDGVYYADGRSNQPDLGKHSLATRIKSEATGRLKLLDHRMALANGFIAEPAPQATTPEISIEAGWKEYLEHCKRPRVMGGKSENTVKRYRAVGDKFTQFCHERNILVWRAVTKTIVEAYGRHLNSLDYAQRTLSLELHLIQHIVHWFIDEKRLPEEQRMKLGLKKLTGTDTYCYSREEVEAILKLCQATSELEWMYPLLATLAMTGMRIGEAIQLRHSDIEWEPRPMIKIADEGASQRKAKMKSARQTKGKRARSVPIHPELQEILKQLPRHRDGFVFHGPRGGRLKADTARVILKRDVLEPLVERFPTQEGDIGFIHGRFHSFRHYFVSQCSAAGASEGQIKDWVGHQDSEMVALYRHQFDDANQERMKSIQFTSA</sequence>
<dbReference type="OrthoDB" id="212062at2"/>
<keyword evidence="3" id="KW-0233">DNA recombination</keyword>
<evidence type="ECO:0000259" key="4">
    <source>
        <dbReference type="PROSITE" id="PS51898"/>
    </source>
</evidence>
<evidence type="ECO:0000256" key="2">
    <source>
        <dbReference type="ARBA" id="ARBA00023125"/>
    </source>
</evidence>
<dbReference type="InterPro" id="IPR010998">
    <property type="entry name" value="Integrase_recombinase_N"/>
</dbReference>